<evidence type="ECO:0000313" key="3">
    <source>
        <dbReference type="Proteomes" id="UP000756132"/>
    </source>
</evidence>
<feature type="compositionally biased region" description="Low complexity" evidence="1">
    <location>
        <begin position="309"/>
        <end position="318"/>
    </location>
</feature>
<evidence type="ECO:0000256" key="1">
    <source>
        <dbReference type="SAM" id="MobiDB-lite"/>
    </source>
</evidence>
<feature type="region of interest" description="Disordered" evidence="1">
    <location>
        <begin position="308"/>
        <end position="327"/>
    </location>
</feature>
<reference evidence="2" key="1">
    <citation type="submission" date="2021-12" db="EMBL/GenBank/DDBJ databases">
        <authorList>
            <person name="Zaccaron A."/>
            <person name="Stergiopoulos I."/>
        </authorList>
    </citation>
    <scope>NUCLEOTIDE SEQUENCE</scope>
    <source>
        <strain evidence="2">Race5_Kim</strain>
    </source>
</reference>
<protein>
    <submittedName>
        <fullName evidence="2">Uncharacterized protein</fullName>
    </submittedName>
</protein>
<organism evidence="2 3">
    <name type="scientific">Passalora fulva</name>
    <name type="common">Tomato leaf mold</name>
    <name type="synonym">Cladosporium fulvum</name>
    <dbReference type="NCBI Taxonomy" id="5499"/>
    <lineage>
        <taxon>Eukaryota</taxon>
        <taxon>Fungi</taxon>
        <taxon>Dikarya</taxon>
        <taxon>Ascomycota</taxon>
        <taxon>Pezizomycotina</taxon>
        <taxon>Dothideomycetes</taxon>
        <taxon>Dothideomycetidae</taxon>
        <taxon>Mycosphaerellales</taxon>
        <taxon>Mycosphaerellaceae</taxon>
        <taxon>Fulvia</taxon>
    </lineage>
</organism>
<dbReference type="KEGG" id="ffu:CLAFUR5_11213"/>
<proteinExistence type="predicted"/>
<feature type="region of interest" description="Disordered" evidence="1">
    <location>
        <begin position="46"/>
        <end position="109"/>
    </location>
</feature>
<gene>
    <name evidence="2" type="ORF">CLAFUR5_11213</name>
</gene>
<dbReference type="RefSeq" id="XP_047765596.1">
    <property type="nucleotide sequence ID" value="XM_047910361.1"/>
</dbReference>
<reference evidence="2" key="2">
    <citation type="journal article" date="2022" name="Microb. Genom.">
        <title>A chromosome-scale genome assembly of the tomato pathogen Cladosporium fulvum reveals a compartmentalized genome architecture and the presence of a dispensable chromosome.</title>
        <authorList>
            <person name="Zaccaron A.Z."/>
            <person name="Chen L.H."/>
            <person name="Samaras A."/>
            <person name="Stergiopoulos I."/>
        </authorList>
    </citation>
    <scope>NUCLEOTIDE SEQUENCE</scope>
    <source>
        <strain evidence="2">Race5_Kim</strain>
    </source>
</reference>
<dbReference type="EMBL" id="CP090170">
    <property type="protein sequence ID" value="UJO21230.1"/>
    <property type="molecule type" value="Genomic_DNA"/>
</dbReference>
<keyword evidence="3" id="KW-1185">Reference proteome</keyword>
<dbReference type="OrthoDB" id="3644827at2759"/>
<dbReference type="OMA" id="NCCNGNS"/>
<dbReference type="Proteomes" id="UP000756132">
    <property type="component" value="Chromosome 8"/>
</dbReference>
<sequence length="327" mass="36042">MAGQGYYNSFNSFNYQQFGLIDPELDPFNDSMSSLFDYNGYQQDGFLPPFTPPPTGNFAGVAPTPPTSSTAYTDSASSTSPPSAKRRATRSKTDPVTPRKDRSHVKRRALPTVGANGLRFANAHDAELFGLRTKVELPDEDWEDIAANPEKWVKEIMAAFDKEPIKEPSRTNKNGRAIAPATWAKFQSDHVEKTKNHIKKNPSMVEIGAWQVFQAIIDAHKLGYLDFKAESTTICSVHMTEAIKAVADYAVIRFDVVRCQGIENLASSVGATIMRKVNCCNGNSAKKEREERNAQVAAEKGISYEAVLGSGQKSNGGNNKRKRKNSE</sequence>
<accession>A0A9Q8PF08</accession>
<feature type="compositionally biased region" description="Low complexity" evidence="1">
    <location>
        <begin position="67"/>
        <end position="83"/>
    </location>
</feature>
<name>A0A9Q8PF08_PASFU</name>
<dbReference type="GeneID" id="71991091"/>
<evidence type="ECO:0000313" key="2">
    <source>
        <dbReference type="EMBL" id="UJO21230.1"/>
    </source>
</evidence>
<dbReference type="AlphaFoldDB" id="A0A9Q8PF08"/>
<feature type="compositionally biased region" description="Basic and acidic residues" evidence="1">
    <location>
        <begin position="91"/>
        <end position="100"/>
    </location>
</feature>